<evidence type="ECO:0000256" key="2">
    <source>
        <dbReference type="ARBA" id="ARBA00022801"/>
    </source>
</evidence>
<dbReference type="PANTHER" id="PTHR46468">
    <property type="entry name" value="SENTRIN-SPECIFIC PROTEASE 8"/>
    <property type="match status" value="1"/>
</dbReference>
<feature type="compositionally biased region" description="Polar residues" evidence="4">
    <location>
        <begin position="151"/>
        <end position="166"/>
    </location>
</feature>
<keyword evidence="1 6" id="KW-0645">Protease</keyword>
<dbReference type="InterPro" id="IPR044613">
    <property type="entry name" value="Nep1/2-like"/>
</dbReference>
<evidence type="ECO:0000256" key="4">
    <source>
        <dbReference type="SAM" id="MobiDB-lite"/>
    </source>
</evidence>
<proteinExistence type="predicted"/>
<gene>
    <name evidence="6" type="ORF">GA0061099_102425</name>
</gene>
<dbReference type="GO" id="GO:0019784">
    <property type="term" value="F:deNEDDylase activity"/>
    <property type="evidence" value="ECO:0007669"/>
    <property type="project" value="InterPro"/>
</dbReference>
<dbReference type="InterPro" id="IPR003653">
    <property type="entry name" value="Peptidase_C48_C"/>
</dbReference>
<evidence type="ECO:0000259" key="5">
    <source>
        <dbReference type="PROSITE" id="PS50600"/>
    </source>
</evidence>
<dbReference type="SUPFAM" id="SSF54001">
    <property type="entry name" value="Cysteine proteinases"/>
    <property type="match status" value="1"/>
</dbReference>
<feature type="region of interest" description="Disordered" evidence="4">
    <location>
        <begin position="137"/>
        <end position="166"/>
    </location>
</feature>
<keyword evidence="3" id="KW-0788">Thiol protease</keyword>
<dbReference type="Gene3D" id="3.40.395.10">
    <property type="entry name" value="Adenoviral Proteinase, Chain A"/>
    <property type="match status" value="1"/>
</dbReference>
<dbReference type="InterPro" id="IPR038765">
    <property type="entry name" value="Papain-like_cys_pep_sf"/>
</dbReference>
<dbReference type="GO" id="GO:0006508">
    <property type="term" value="P:proteolysis"/>
    <property type="evidence" value="ECO:0007669"/>
    <property type="project" value="UniProtKB-KW"/>
</dbReference>
<evidence type="ECO:0000313" key="7">
    <source>
        <dbReference type="Proteomes" id="UP000183174"/>
    </source>
</evidence>
<reference evidence="6 7" key="1">
    <citation type="submission" date="2016-08" db="EMBL/GenBank/DDBJ databases">
        <authorList>
            <person name="Seilhamer J.J."/>
        </authorList>
    </citation>
    <scope>NUCLEOTIDE SEQUENCE [LARGE SCALE GENOMIC DNA]</scope>
    <source>
        <strain evidence="6 7">CCBAU 10071</strain>
    </source>
</reference>
<feature type="non-terminal residue" evidence="6">
    <location>
        <position position="579"/>
    </location>
</feature>
<dbReference type="PROSITE" id="PS50600">
    <property type="entry name" value="ULP_PROTEASE"/>
    <property type="match status" value="1"/>
</dbReference>
<feature type="domain" description="Ubiquitin-like protease family profile" evidence="5">
    <location>
        <begin position="459"/>
        <end position="579"/>
    </location>
</feature>
<accession>A0A1C3XIA3</accession>
<dbReference type="Proteomes" id="UP000183174">
    <property type="component" value="Unassembled WGS sequence"/>
</dbReference>
<keyword evidence="2" id="KW-0378">Hydrolase</keyword>
<feature type="region of interest" description="Disordered" evidence="4">
    <location>
        <begin position="430"/>
        <end position="465"/>
    </location>
</feature>
<dbReference type="GO" id="GO:0008234">
    <property type="term" value="F:cysteine-type peptidase activity"/>
    <property type="evidence" value="ECO:0007669"/>
    <property type="project" value="UniProtKB-KW"/>
</dbReference>
<name>A0A1C3XIA3_9BRAD</name>
<organism evidence="6 7">
    <name type="scientific">Bradyrhizobium yuanmingense</name>
    <dbReference type="NCBI Taxonomy" id="108015"/>
    <lineage>
        <taxon>Bacteria</taxon>
        <taxon>Pseudomonadati</taxon>
        <taxon>Pseudomonadota</taxon>
        <taxon>Alphaproteobacteria</taxon>
        <taxon>Hyphomicrobiales</taxon>
        <taxon>Nitrobacteraceae</taxon>
        <taxon>Bradyrhizobium</taxon>
    </lineage>
</organism>
<dbReference type="GO" id="GO:0000338">
    <property type="term" value="P:protein deneddylation"/>
    <property type="evidence" value="ECO:0007669"/>
    <property type="project" value="TreeGrafter"/>
</dbReference>
<evidence type="ECO:0000256" key="1">
    <source>
        <dbReference type="ARBA" id="ARBA00022670"/>
    </source>
</evidence>
<protein>
    <submittedName>
        <fullName evidence="6">Ulp1 protease family, C-terminal catalytic domain</fullName>
    </submittedName>
</protein>
<evidence type="ECO:0000256" key="3">
    <source>
        <dbReference type="ARBA" id="ARBA00022807"/>
    </source>
</evidence>
<evidence type="ECO:0000313" key="6">
    <source>
        <dbReference type="EMBL" id="SCB51993.1"/>
    </source>
</evidence>
<sequence length="579" mass="63416">MDGGFFPNTGAWNSWYHEQIAQQSENAPADQPGVEEQPGGLQLSASDEPDTSPEQARGVRPVDAASMRQTLQSGQFTSGRHSVDFPGASIGYPAGVPQSSLRAAGFASMRYTAPSENASVPKGRHSLLSRAGSKLKSALRSIGGGGRKKTSGPSNEQRAVWSKSNASADLNSEDAELIEWYKDELTRDGAWHRAMQLASARRRLSLALAEKGQPPFAGRLDDSALNKEAKAVHAEALTALNGLRKLKGVAPGVERGVHGADAELIEWCKDQLIREGVSAETARVYTTALRRLARALAEKGQPPFAGRLDDPALDAEARAFRGSVVLAALNELRKLKGFADLYNKDEVLIQRFQKVFADRLSQGTLSRYSQHLRSFSRWCFANNRGAIADRLNERSLFDDADAPPHPRQVKSALRALQRVQDQLLVQQQSVDLPPRFTSQRPSDAISPIDLSSSGEEPQVDISRRGPSGLSLGGEEWLGDEHILADFTLLQQQLERDNPFLAGLTRFVDPLIAQQLREGADDDMRSALQHVLSGRYGSDTADFLFLPVNDASGTNRGSHWSLLLVDRRDRKRPVAYHYDS</sequence>
<dbReference type="AlphaFoldDB" id="A0A1C3XIA3"/>
<dbReference type="PANTHER" id="PTHR46468:SF1">
    <property type="entry name" value="SENTRIN-SPECIFIC PROTEASE 8"/>
    <property type="match status" value="1"/>
</dbReference>
<dbReference type="EMBL" id="FMAE01000024">
    <property type="protein sequence ID" value="SCB51993.1"/>
    <property type="molecule type" value="Genomic_DNA"/>
</dbReference>
<feature type="region of interest" description="Disordered" evidence="4">
    <location>
        <begin position="19"/>
        <end position="65"/>
    </location>
</feature>